<dbReference type="CDD" id="cd14473">
    <property type="entry name" value="FERM_B-lobe"/>
    <property type="match status" value="1"/>
</dbReference>
<feature type="region of interest" description="Disordered" evidence="1">
    <location>
        <begin position="628"/>
        <end position="1019"/>
    </location>
</feature>
<dbReference type="SUPFAM" id="SSF50729">
    <property type="entry name" value="PH domain-like"/>
    <property type="match status" value="1"/>
</dbReference>
<dbReference type="InterPro" id="IPR035963">
    <property type="entry name" value="FERM_2"/>
</dbReference>
<dbReference type="InterPro" id="IPR018980">
    <property type="entry name" value="FERM_PH-like_C"/>
</dbReference>
<dbReference type="PANTHER" id="PTHR23280">
    <property type="entry name" value="4.1 G PROTEIN"/>
    <property type="match status" value="1"/>
</dbReference>
<dbReference type="InterPro" id="IPR019747">
    <property type="entry name" value="FERM_CS"/>
</dbReference>
<feature type="compositionally biased region" description="Basic and acidic residues" evidence="1">
    <location>
        <begin position="700"/>
        <end position="718"/>
    </location>
</feature>
<dbReference type="PANTHER" id="PTHR23280:SF4">
    <property type="entry name" value="BAND 4.1-LIKE PROTEIN 4A"/>
    <property type="match status" value="1"/>
</dbReference>
<dbReference type="PROSITE" id="PS00660">
    <property type="entry name" value="FERM_1"/>
    <property type="match status" value="1"/>
</dbReference>
<protein>
    <submittedName>
        <fullName evidence="4">Band 4.1-like protein 4A isoform X2</fullName>
    </submittedName>
</protein>
<keyword evidence="3" id="KW-1185">Reference proteome</keyword>
<dbReference type="InterPro" id="IPR029071">
    <property type="entry name" value="Ubiquitin-like_domsf"/>
</dbReference>
<feature type="domain" description="FERM" evidence="2">
    <location>
        <begin position="33"/>
        <end position="314"/>
    </location>
</feature>
<sequence length="1084" mass="122260">MSKGGRLSRLIPKFFRSGNKDKTDGKSPDSFGPVCLMSFLDDTEQRVSYKNNWKGQMLLDIACDMINLLEKDYFGLRFVDDTGQVHWVDPSRSLSSQVKGCALPFKVYFCVKFYAADPCKLKEEITRYLFFLQIKRDILQGRLPVTFEEASELCAYAVQSELGDFVPRQHTAGYVSEFCFVPNQSEELEARIAAIHRRCIGATPLMAEHRFLEKVKWLEMYGVDLHPVQGESAVEYFLGLTPTGVVVYKHKMKVASYFWPRVTKATFKGKTFIVKVKDKSNDEHTYAFELSTKAACKHLWKCCVEHHAFFRFSQAMDKEARPRKVLRSLSNASSRGRSERLAAGNDLRSSGQEPSVLRVPSRRQPRRVNSDSRLNNQAYREPYPRPDVGMITSMGQPEPVRAPRHRSLPELQGRESPRSVKSAPWESKFDHGLYTSGHDSPTSGPSERHVQGRHGRAVSGSDSESGFSQRKKYFPGRKGSDNDSDISPSRRRRREIDSDSDSDVSLSNSGQGRRKHNFQSPKDHNKNSVRMLFPLTDKENRQNGSIPSLHSAPAGEVKQRRRRRRSKSPGNTKRPPEELKQHIEFDLVETEGMTEDQLMDIPYTKVETKASLFRVKYSPKFRQKIWASRRKSFGEADRNSEPMQRARSDGEGISRQDSNNTEPTRRPSRYDTQSQPWAEDLNQQSPYGHTAMPSAASRRTTGDLHPRDQHFHPSDNRRSSRVSGYRPEGRYSDQGWQYDQRAPQPSPRGEGTPGSARSGSLQNAQHSSSTAYPNPVYFNNNDASSSFHGKNLEDRDSYSRRAYPDRNTSDFSSQRQAPPPSYRSPPISSPQQQQQHLSGTSSVGRALSNHSSRPQINPAVFSGDLHGYRSPQGSNYPQPRPSQDRTSSPVRGRTMMSPQMGGSPPRVNTSHYAGNIRDSSPVRGTQRSVTYDSANTPPRQMGTGGYYDHHHHFPNSRQALDFSGNSATTPARSQYHHLGMMDSGHPGQSPSSSGYSGSHSHQSGTPASNMSPQQSRDANSYNARLSQYDHQYMASHQGRGQSSHSNQPSGSSFSSDRQQQLGQHNMYMRPPHMAAYRSDLVTEL</sequence>
<dbReference type="SMART" id="SM01196">
    <property type="entry name" value="FERM_C"/>
    <property type="match status" value="1"/>
</dbReference>
<dbReference type="InterPro" id="IPR014352">
    <property type="entry name" value="FERM/acyl-CoA-bd_prot_sf"/>
</dbReference>
<dbReference type="PROSITE" id="PS50057">
    <property type="entry name" value="FERM_3"/>
    <property type="match status" value="1"/>
</dbReference>
<proteinExistence type="predicted"/>
<name>A0ABM0JWS8_APLCA</name>
<feature type="compositionally biased region" description="Polar residues" evidence="1">
    <location>
        <begin position="955"/>
        <end position="972"/>
    </location>
</feature>
<evidence type="ECO:0000256" key="1">
    <source>
        <dbReference type="SAM" id="MobiDB-lite"/>
    </source>
</evidence>
<organism evidence="3 4">
    <name type="scientific">Aplysia californica</name>
    <name type="common">California sea hare</name>
    <dbReference type="NCBI Taxonomy" id="6500"/>
    <lineage>
        <taxon>Eukaryota</taxon>
        <taxon>Metazoa</taxon>
        <taxon>Spiralia</taxon>
        <taxon>Lophotrochozoa</taxon>
        <taxon>Mollusca</taxon>
        <taxon>Gastropoda</taxon>
        <taxon>Heterobranchia</taxon>
        <taxon>Euthyneura</taxon>
        <taxon>Tectipleura</taxon>
        <taxon>Aplysiida</taxon>
        <taxon>Aplysioidea</taxon>
        <taxon>Aplysiidae</taxon>
        <taxon>Aplysia</taxon>
    </lineage>
</organism>
<dbReference type="SUPFAM" id="SSF54236">
    <property type="entry name" value="Ubiquitin-like"/>
    <property type="match status" value="1"/>
</dbReference>
<dbReference type="InterPro" id="IPR019749">
    <property type="entry name" value="Band_41_domain"/>
</dbReference>
<feature type="compositionally biased region" description="Polar residues" evidence="1">
    <location>
        <begin position="755"/>
        <end position="788"/>
    </location>
</feature>
<dbReference type="RefSeq" id="XP_005103384.1">
    <property type="nucleotide sequence ID" value="XM_005103327.3"/>
</dbReference>
<dbReference type="PRINTS" id="PR00935">
    <property type="entry name" value="BAND41"/>
</dbReference>
<evidence type="ECO:0000313" key="3">
    <source>
        <dbReference type="Proteomes" id="UP000694888"/>
    </source>
</evidence>
<evidence type="ECO:0000259" key="2">
    <source>
        <dbReference type="PROSITE" id="PS50057"/>
    </source>
</evidence>
<gene>
    <name evidence="4" type="primary">LOC101862813</name>
</gene>
<feature type="compositionally biased region" description="Polar residues" evidence="1">
    <location>
        <begin position="922"/>
        <end position="938"/>
    </location>
</feature>
<dbReference type="Proteomes" id="UP000694888">
    <property type="component" value="Unplaced"/>
</dbReference>
<dbReference type="Gene3D" id="3.10.20.90">
    <property type="entry name" value="Phosphatidylinositol 3-kinase Catalytic Subunit, Chain A, domain 1"/>
    <property type="match status" value="1"/>
</dbReference>
<feature type="compositionally biased region" description="Basic and acidic residues" evidence="1">
    <location>
        <begin position="574"/>
        <end position="584"/>
    </location>
</feature>
<dbReference type="InterPro" id="IPR019748">
    <property type="entry name" value="FERM_central"/>
</dbReference>
<dbReference type="SUPFAM" id="SSF47031">
    <property type="entry name" value="Second domain of FERM"/>
    <property type="match status" value="1"/>
</dbReference>
<accession>A0ABM0JWS8</accession>
<dbReference type="InterPro" id="IPR018979">
    <property type="entry name" value="FERM_N"/>
</dbReference>
<dbReference type="Pfam" id="PF09379">
    <property type="entry name" value="FERM_N"/>
    <property type="match status" value="1"/>
</dbReference>
<feature type="compositionally biased region" description="Polar residues" evidence="1">
    <location>
        <begin position="1005"/>
        <end position="1019"/>
    </location>
</feature>
<feature type="region of interest" description="Disordered" evidence="1">
    <location>
        <begin position="326"/>
        <end position="584"/>
    </location>
</feature>
<feature type="compositionally biased region" description="Low complexity" evidence="1">
    <location>
        <begin position="983"/>
        <end position="1004"/>
    </location>
</feature>
<dbReference type="GeneID" id="101862813"/>
<feature type="compositionally biased region" description="Basic and acidic residues" evidence="1">
    <location>
        <begin position="790"/>
        <end position="808"/>
    </location>
</feature>
<dbReference type="InterPro" id="IPR011993">
    <property type="entry name" value="PH-like_dom_sf"/>
</dbReference>
<dbReference type="Pfam" id="PF09380">
    <property type="entry name" value="FERM_C"/>
    <property type="match status" value="1"/>
</dbReference>
<evidence type="ECO:0000313" key="4">
    <source>
        <dbReference type="RefSeq" id="XP_005103384.1"/>
    </source>
</evidence>
<dbReference type="Pfam" id="PF00373">
    <property type="entry name" value="FERM_M"/>
    <property type="match status" value="1"/>
</dbReference>
<dbReference type="InterPro" id="IPR000299">
    <property type="entry name" value="FERM_domain"/>
</dbReference>
<dbReference type="Gene3D" id="2.30.29.30">
    <property type="entry name" value="Pleckstrin-homology domain (PH domain)/Phosphotyrosine-binding domain (PTB)"/>
    <property type="match status" value="1"/>
</dbReference>
<dbReference type="SMART" id="SM00295">
    <property type="entry name" value="B41"/>
    <property type="match status" value="1"/>
</dbReference>
<feature type="region of interest" description="Disordered" evidence="1">
    <location>
        <begin position="1034"/>
        <end position="1059"/>
    </location>
</feature>
<feature type="compositionally biased region" description="Polar residues" evidence="1">
    <location>
        <begin position="670"/>
        <end position="687"/>
    </location>
</feature>
<dbReference type="Gene3D" id="1.20.80.10">
    <property type="match status" value="1"/>
</dbReference>
<feature type="compositionally biased region" description="Low complexity" evidence="1">
    <location>
        <begin position="824"/>
        <end position="842"/>
    </location>
</feature>
<feature type="compositionally biased region" description="Low complexity" evidence="1">
    <location>
        <begin position="1042"/>
        <end position="1055"/>
    </location>
</feature>
<reference evidence="4" key="1">
    <citation type="submission" date="2025-08" db="UniProtKB">
        <authorList>
            <consortium name="RefSeq"/>
        </authorList>
    </citation>
    <scope>IDENTIFICATION</scope>
</reference>
<feature type="compositionally biased region" description="Basic and acidic residues" evidence="1">
    <location>
        <begin position="632"/>
        <end position="654"/>
    </location>
</feature>
<dbReference type="CDD" id="cd13186">
    <property type="entry name" value="FERM_C_NBL4_NBL5"/>
    <property type="match status" value="1"/>
</dbReference>